<name>A0A415FM44_9BACE</name>
<sequence length="1047" mass="117162">MKKIQVLFFALLICLFAANLYAQEQGKISGKILSTLNIPIEGAVISVTGSEDVTTDKNGVFQIQCKDPQKANISVWAAGYYTVFQAVNNRKEMSIILIPESEYKYNETTVLPFRIETNGVTTSAENIAKKDFVPAGMKIDRALAGQIAGLQVTRGSGMPGEGSYLNFRGVRSFVGNNAPLVVINGIPHIPDVNDSPLINGLSRNIFQAYNLQDIQNITILKGAEAALYGSMGANGVILIETDGANSDNMNTEISYYGQFGINWNNKRMPLLNGINYRSYLSDMGMSYFGNMDEFFTEFPFMSDPNNSKYANYYNNNTNWQDEIYRRGFVTENLFRVEGGDAIAKYDLSLGYSKEDGILKSTQQNRYHTQLNGNFLVSKNFEVYATVGLAYINGNYQEQGMNMRTNPLLTAYAQSPLLAPYQKSDNGIFTPVYSTYYYGISENMAYAVSNPLAIVNTLDARSRQYDVNIKAGFNYKMFPGFSLGGVFGLYYNYNKEHIFVPGRTDLTIVPITDSYGTEENTIREGVAEATNYFYNLNARYNKLFNSRHALNVMAGFQAMTTLQEYDGAYARNTTNDFYQVLGSANAVGRYFDGYQNKWNWANIYAHVDYTYNNVLNTAFNMAIDGSSANGRYTNHFQVYPSGSATWMMKNMSFLIDKDWINRLDIRAEYSLMGNSRFSSNYGKSYYSSSPYMAVSGILRTQIPNTHLKPEVTSQMNLSLDASILRNRINVGVDYYRGRSKDVIMNISKSAVYGTSAYYANIGKIDNNGVELSLQASLVRLRDFEWIVGGNISFMESKIKSLGGKEQEVIEYEDGSMLVSRVGGNPYEFYGLQATGVYSTQSEAEEAALLNSSNQPYRAGDVRYVDQNNDGRIDSKDYVSLGSATPDYFGGFYTNIRYKQFALAAEFSYSKGNEAYNAVRQTLESASSFSNQSVAVANRWSVEGQVTNIPRANYGDAIGNNKFSSRWIEDASYLRMKSVTLSYSFDKPVWKFFRSGTLYVTGENLLTATKYLGLDPEFAYSSGNSAIQGFDYAKVMQPKSVKLGINLKF</sequence>
<proteinExistence type="inferred from homology"/>
<dbReference type="InterPro" id="IPR018247">
    <property type="entry name" value="EF_Hand_1_Ca_BS"/>
</dbReference>
<dbReference type="PROSITE" id="PS52016">
    <property type="entry name" value="TONB_DEPENDENT_REC_3"/>
    <property type="match status" value="1"/>
</dbReference>
<comment type="similarity">
    <text evidence="7">Belongs to the TonB-dependent receptor family.</text>
</comment>
<evidence type="ECO:0000256" key="1">
    <source>
        <dbReference type="ARBA" id="ARBA00004571"/>
    </source>
</evidence>
<dbReference type="Gene3D" id="2.40.170.20">
    <property type="entry name" value="TonB-dependent receptor, beta-barrel domain"/>
    <property type="match status" value="1"/>
</dbReference>
<keyword evidence="5 7" id="KW-0472">Membrane</keyword>
<dbReference type="GO" id="GO:0009279">
    <property type="term" value="C:cell outer membrane"/>
    <property type="evidence" value="ECO:0007669"/>
    <property type="project" value="UniProtKB-SubCell"/>
</dbReference>
<evidence type="ECO:0000256" key="2">
    <source>
        <dbReference type="ARBA" id="ARBA00022448"/>
    </source>
</evidence>
<dbReference type="AlphaFoldDB" id="A0A415FM44"/>
<evidence type="ECO:0000256" key="6">
    <source>
        <dbReference type="ARBA" id="ARBA00023237"/>
    </source>
</evidence>
<accession>A0A415FM44</accession>
<dbReference type="NCBIfam" id="TIGR04057">
    <property type="entry name" value="SusC_RagA_signa"/>
    <property type="match status" value="1"/>
</dbReference>
<dbReference type="Pfam" id="PF07715">
    <property type="entry name" value="Plug"/>
    <property type="match status" value="1"/>
</dbReference>
<dbReference type="RefSeq" id="WP_008645537.1">
    <property type="nucleotide sequence ID" value="NZ_CP045612.1"/>
</dbReference>
<dbReference type="InterPro" id="IPR039426">
    <property type="entry name" value="TonB-dep_rcpt-like"/>
</dbReference>
<dbReference type="InterPro" id="IPR008969">
    <property type="entry name" value="CarboxyPept-like_regulatory"/>
</dbReference>
<dbReference type="SUPFAM" id="SSF56935">
    <property type="entry name" value="Porins"/>
    <property type="match status" value="1"/>
</dbReference>
<keyword evidence="3 7" id="KW-1134">Transmembrane beta strand</keyword>
<feature type="domain" description="TonB-dependent receptor plug" evidence="8">
    <location>
        <begin position="137"/>
        <end position="236"/>
    </location>
</feature>
<dbReference type="InterPro" id="IPR023996">
    <property type="entry name" value="TonB-dep_OMP_SusC/RagA"/>
</dbReference>
<dbReference type="InterPro" id="IPR036942">
    <property type="entry name" value="Beta-barrel_TonB_sf"/>
</dbReference>
<dbReference type="InterPro" id="IPR012910">
    <property type="entry name" value="Plug_dom"/>
</dbReference>
<dbReference type="SUPFAM" id="SSF49464">
    <property type="entry name" value="Carboxypeptidase regulatory domain-like"/>
    <property type="match status" value="1"/>
</dbReference>
<keyword evidence="4 7" id="KW-0812">Transmembrane</keyword>
<evidence type="ECO:0000256" key="4">
    <source>
        <dbReference type="ARBA" id="ARBA00022692"/>
    </source>
</evidence>
<protein>
    <submittedName>
        <fullName evidence="9">SusC/RagA family TonB-linked outer membrane protein</fullName>
    </submittedName>
</protein>
<organism evidence="9 10">
    <name type="scientific">Bacteroides xylanisolvens</name>
    <dbReference type="NCBI Taxonomy" id="371601"/>
    <lineage>
        <taxon>Bacteria</taxon>
        <taxon>Pseudomonadati</taxon>
        <taxon>Bacteroidota</taxon>
        <taxon>Bacteroidia</taxon>
        <taxon>Bacteroidales</taxon>
        <taxon>Bacteroidaceae</taxon>
        <taxon>Bacteroides</taxon>
    </lineage>
</organism>
<reference evidence="9 10" key="1">
    <citation type="submission" date="2018-08" db="EMBL/GenBank/DDBJ databases">
        <title>A genome reference for cultivated species of the human gut microbiota.</title>
        <authorList>
            <person name="Zou Y."/>
            <person name="Xue W."/>
            <person name="Luo G."/>
        </authorList>
    </citation>
    <scope>NUCLEOTIDE SEQUENCE [LARGE SCALE GENOMIC DNA]</scope>
    <source>
        <strain evidence="9 10">AF46-11NS</strain>
    </source>
</reference>
<evidence type="ECO:0000313" key="10">
    <source>
        <dbReference type="Proteomes" id="UP000285503"/>
    </source>
</evidence>
<comment type="subcellular location">
    <subcellularLocation>
        <location evidence="1 7">Cell outer membrane</location>
        <topology evidence="1 7">Multi-pass membrane protein</topology>
    </subcellularLocation>
</comment>
<dbReference type="NCBIfam" id="TIGR04056">
    <property type="entry name" value="OMP_RagA_SusC"/>
    <property type="match status" value="1"/>
</dbReference>
<dbReference type="Gene3D" id="2.170.130.10">
    <property type="entry name" value="TonB-dependent receptor, plug domain"/>
    <property type="match status" value="1"/>
</dbReference>
<gene>
    <name evidence="9" type="ORF">DW075_15525</name>
</gene>
<evidence type="ECO:0000259" key="8">
    <source>
        <dbReference type="Pfam" id="PF07715"/>
    </source>
</evidence>
<keyword evidence="6 7" id="KW-0998">Cell outer membrane</keyword>
<dbReference type="InterPro" id="IPR023997">
    <property type="entry name" value="TonB-dep_OMP_SusC/RagA_CS"/>
</dbReference>
<evidence type="ECO:0000256" key="3">
    <source>
        <dbReference type="ARBA" id="ARBA00022452"/>
    </source>
</evidence>
<evidence type="ECO:0000256" key="5">
    <source>
        <dbReference type="ARBA" id="ARBA00023136"/>
    </source>
</evidence>
<keyword evidence="2 7" id="KW-0813">Transport</keyword>
<dbReference type="InterPro" id="IPR037066">
    <property type="entry name" value="Plug_dom_sf"/>
</dbReference>
<evidence type="ECO:0000313" key="9">
    <source>
        <dbReference type="EMBL" id="RHK23960.1"/>
    </source>
</evidence>
<comment type="caution">
    <text evidence="9">The sequence shown here is derived from an EMBL/GenBank/DDBJ whole genome shotgun (WGS) entry which is preliminary data.</text>
</comment>
<dbReference type="GeneID" id="69483712"/>
<dbReference type="Gene3D" id="2.60.40.1120">
    <property type="entry name" value="Carboxypeptidase-like, regulatory domain"/>
    <property type="match status" value="1"/>
</dbReference>
<dbReference type="PROSITE" id="PS00018">
    <property type="entry name" value="EF_HAND_1"/>
    <property type="match status" value="1"/>
</dbReference>
<evidence type="ECO:0000256" key="7">
    <source>
        <dbReference type="PROSITE-ProRule" id="PRU01360"/>
    </source>
</evidence>
<dbReference type="EMBL" id="QRNE01000090">
    <property type="protein sequence ID" value="RHK23960.1"/>
    <property type="molecule type" value="Genomic_DNA"/>
</dbReference>
<dbReference type="Proteomes" id="UP000285503">
    <property type="component" value="Unassembled WGS sequence"/>
</dbReference>